<keyword evidence="6 8" id="KW-1133">Transmembrane helix</keyword>
<name>A0A6J5A0I7_9BURK</name>
<dbReference type="InterPro" id="IPR020846">
    <property type="entry name" value="MFS_dom"/>
</dbReference>
<evidence type="ECO:0000313" key="11">
    <source>
        <dbReference type="Proteomes" id="UP000507979"/>
    </source>
</evidence>
<keyword evidence="7 8" id="KW-0472">Membrane</keyword>
<dbReference type="PRINTS" id="PR01035">
    <property type="entry name" value="TCRTETA"/>
</dbReference>
<feature type="transmembrane region" description="Helical" evidence="8">
    <location>
        <begin position="108"/>
        <end position="129"/>
    </location>
</feature>
<feature type="transmembrane region" description="Helical" evidence="8">
    <location>
        <begin position="12"/>
        <end position="36"/>
    </location>
</feature>
<feature type="transmembrane region" description="Helical" evidence="8">
    <location>
        <begin position="379"/>
        <end position="401"/>
    </location>
</feature>
<proteinExistence type="inferred from homology"/>
<dbReference type="GO" id="GO:1990961">
    <property type="term" value="P:xenobiotic detoxification by transmembrane export across the plasma membrane"/>
    <property type="evidence" value="ECO:0007669"/>
    <property type="project" value="InterPro"/>
</dbReference>
<dbReference type="Proteomes" id="UP000507979">
    <property type="component" value="Unassembled WGS sequence"/>
</dbReference>
<feature type="transmembrane region" description="Helical" evidence="8">
    <location>
        <begin position="314"/>
        <end position="335"/>
    </location>
</feature>
<organism evidence="10 11">
    <name type="scientific">Achromobacter insuavis</name>
    <dbReference type="NCBI Taxonomy" id="1287735"/>
    <lineage>
        <taxon>Bacteria</taxon>
        <taxon>Pseudomonadati</taxon>
        <taxon>Pseudomonadota</taxon>
        <taxon>Betaproteobacteria</taxon>
        <taxon>Burkholderiales</taxon>
        <taxon>Alcaligenaceae</taxon>
        <taxon>Achromobacter</taxon>
    </lineage>
</organism>
<protein>
    <recommendedName>
        <fullName evidence="8">Bcr/CflA family efflux transporter</fullName>
    </recommendedName>
</protein>
<keyword evidence="4" id="KW-1003">Cell membrane</keyword>
<evidence type="ECO:0000256" key="3">
    <source>
        <dbReference type="ARBA" id="ARBA00022448"/>
    </source>
</evidence>
<reference evidence="10 11" key="1">
    <citation type="submission" date="2020-04" db="EMBL/GenBank/DDBJ databases">
        <authorList>
            <person name="De Canck E."/>
        </authorList>
    </citation>
    <scope>NUCLEOTIDE SEQUENCE [LARGE SCALE GENOMIC DNA]</scope>
    <source>
        <strain evidence="10 11">LMG 26845</strain>
    </source>
</reference>
<gene>
    <name evidence="10" type="primary">bcr_1</name>
    <name evidence="10" type="ORF">LMG26845_02310</name>
</gene>
<dbReference type="SUPFAM" id="SSF103473">
    <property type="entry name" value="MFS general substrate transporter"/>
    <property type="match status" value="1"/>
</dbReference>
<feature type="transmembrane region" description="Helical" evidence="8">
    <location>
        <begin position="257"/>
        <end position="274"/>
    </location>
</feature>
<dbReference type="InterPro" id="IPR004812">
    <property type="entry name" value="Efflux_drug-R_Bcr/CmlA"/>
</dbReference>
<dbReference type="GeneID" id="92898168"/>
<comment type="subcellular location">
    <subcellularLocation>
        <location evidence="8">Cell inner membrane</location>
        <topology evidence="8">Multi-pass membrane protein</topology>
    </subcellularLocation>
    <subcellularLocation>
        <location evidence="1">Cell membrane</location>
        <topology evidence="1">Multi-pass membrane protein</topology>
    </subcellularLocation>
</comment>
<evidence type="ECO:0000256" key="5">
    <source>
        <dbReference type="ARBA" id="ARBA00022692"/>
    </source>
</evidence>
<dbReference type="AlphaFoldDB" id="A0A6J5A0I7"/>
<dbReference type="PANTHER" id="PTHR23502:SF132">
    <property type="entry name" value="POLYAMINE TRANSPORTER 2-RELATED"/>
    <property type="match status" value="1"/>
</dbReference>
<comment type="similarity">
    <text evidence="2 8">Belongs to the major facilitator superfamily. Bcr/CmlA family.</text>
</comment>
<evidence type="ECO:0000313" key="10">
    <source>
        <dbReference type="EMBL" id="CAB3644268.1"/>
    </source>
</evidence>
<dbReference type="Gene3D" id="1.20.1720.10">
    <property type="entry name" value="Multidrug resistance protein D"/>
    <property type="match status" value="1"/>
</dbReference>
<dbReference type="Pfam" id="PF07690">
    <property type="entry name" value="MFS_1"/>
    <property type="match status" value="1"/>
</dbReference>
<dbReference type="GO" id="GO:0042910">
    <property type="term" value="F:xenobiotic transmembrane transporter activity"/>
    <property type="evidence" value="ECO:0007669"/>
    <property type="project" value="InterPro"/>
</dbReference>
<feature type="transmembrane region" description="Helical" evidence="8">
    <location>
        <begin position="141"/>
        <end position="165"/>
    </location>
</feature>
<dbReference type="PANTHER" id="PTHR23502">
    <property type="entry name" value="MAJOR FACILITATOR SUPERFAMILY"/>
    <property type="match status" value="1"/>
</dbReference>
<keyword evidence="5 8" id="KW-0812">Transmembrane</keyword>
<feature type="transmembrane region" description="Helical" evidence="8">
    <location>
        <begin position="286"/>
        <end position="308"/>
    </location>
</feature>
<dbReference type="RefSeq" id="WP_054428885.1">
    <property type="nucleotide sequence ID" value="NZ_CADIJR010000017.1"/>
</dbReference>
<dbReference type="InterPro" id="IPR001958">
    <property type="entry name" value="Tet-R_TetA/multi-R_MdtG-like"/>
</dbReference>
<accession>A0A6J5A0I7</accession>
<dbReference type="EMBL" id="CADIJR010000017">
    <property type="protein sequence ID" value="CAB3644268.1"/>
    <property type="molecule type" value="Genomic_DNA"/>
</dbReference>
<feature type="transmembrane region" description="Helical" evidence="8">
    <location>
        <begin position="347"/>
        <end position="367"/>
    </location>
</feature>
<evidence type="ECO:0000256" key="7">
    <source>
        <dbReference type="ARBA" id="ARBA00023136"/>
    </source>
</evidence>
<evidence type="ECO:0000256" key="6">
    <source>
        <dbReference type="ARBA" id="ARBA00022989"/>
    </source>
</evidence>
<evidence type="ECO:0000259" key="9">
    <source>
        <dbReference type="PROSITE" id="PS50850"/>
    </source>
</evidence>
<dbReference type="CDD" id="cd17320">
    <property type="entry name" value="MFS_MdfA_MDR_like"/>
    <property type="match status" value="1"/>
</dbReference>
<feature type="transmembrane region" description="Helical" evidence="8">
    <location>
        <begin position="171"/>
        <end position="191"/>
    </location>
</feature>
<dbReference type="GO" id="GO:0005886">
    <property type="term" value="C:plasma membrane"/>
    <property type="evidence" value="ECO:0007669"/>
    <property type="project" value="UniProtKB-SubCell"/>
</dbReference>
<evidence type="ECO:0000256" key="4">
    <source>
        <dbReference type="ARBA" id="ARBA00022475"/>
    </source>
</evidence>
<feature type="domain" description="Major facilitator superfamily (MFS) profile" evidence="9">
    <location>
        <begin position="17"/>
        <end position="402"/>
    </location>
</feature>
<keyword evidence="8" id="KW-0997">Cell inner membrane</keyword>
<keyword evidence="11" id="KW-1185">Reference proteome</keyword>
<dbReference type="InterPro" id="IPR011701">
    <property type="entry name" value="MFS"/>
</dbReference>
<evidence type="ECO:0000256" key="2">
    <source>
        <dbReference type="ARBA" id="ARBA00006236"/>
    </source>
</evidence>
<dbReference type="PROSITE" id="PS50850">
    <property type="entry name" value="MFS"/>
    <property type="match status" value="1"/>
</dbReference>
<feature type="transmembrane region" description="Helical" evidence="8">
    <location>
        <begin position="221"/>
        <end position="245"/>
    </location>
</feature>
<evidence type="ECO:0000256" key="1">
    <source>
        <dbReference type="ARBA" id="ARBA00004651"/>
    </source>
</evidence>
<evidence type="ECO:0000256" key="8">
    <source>
        <dbReference type="RuleBase" id="RU365088"/>
    </source>
</evidence>
<dbReference type="NCBIfam" id="TIGR00710">
    <property type="entry name" value="efflux_Bcr_CflA"/>
    <property type="match status" value="1"/>
</dbReference>
<feature type="transmembrane region" description="Helical" evidence="8">
    <location>
        <begin position="56"/>
        <end position="75"/>
    </location>
</feature>
<feature type="transmembrane region" description="Helical" evidence="8">
    <location>
        <begin position="82"/>
        <end position="102"/>
    </location>
</feature>
<dbReference type="InterPro" id="IPR036259">
    <property type="entry name" value="MFS_trans_sf"/>
</dbReference>
<sequence>MSGAATTQRGGLIGAGLILLLALLTALDAMAIDMYLPGMPAIAEDFGVSAGRIQQTLSVFLAGLAIGQALYGPLLDRYGRRLPLLAGVAIFVAGSVMAALASTVEWLLAARFVQALGAAAGLVTPRAIVADLCGVTESARIFSLLMQVMMIAPIAAPILGGSLLAHGGWRGIFWVLAGLGAAGLAWGWRALPDSLPAERRAPLHAGAILRAYGRQLRHPAFMAYTLAGGFILGSLFNYISASAFVFTGHFGLSATQFSYLFAGNSVALVLGGMISNRLLDQRRSAAAILLAGIAAHALAGLVLFLLARAGQASFAVYAGLLAVAVGALGLVFGNLTALTMSHAGKQAGVASALMGTLHYLMSAAIGYSVSLAPQGPALLPLAICACGALAAGLCMIAMASAKSQHR</sequence>
<keyword evidence="3 8" id="KW-0813">Transport</keyword>